<name>A0AAW1EF26_ZOAVI</name>
<feature type="compositionally biased region" description="Basic and acidic residues" evidence="1">
    <location>
        <begin position="1"/>
        <end position="26"/>
    </location>
</feature>
<dbReference type="Proteomes" id="UP001488805">
    <property type="component" value="Unassembled WGS sequence"/>
</dbReference>
<comment type="caution">
    <text evidence="2">The sequence shown here is derived from an EMBL/GenBank/DDBJ whole genome shotgun (WGS) entry which is preliminary data.</text>
</comment>
<protein>
    <submittedName>
        <fullName evidence="2">Uncharacterized protein</fullName>
    </submittedName>
</protein>
<reference evidence="2 3" key="1">
    <citation type="journal article" date="2024" name="Genome Biol. Evol.">
        <title>Chromosome-level genome assembly of the viviparous eelpout Zoarces viviparus.</title>
        <authorList>
            <person name="Fuhrmann N."/>
            <person name="Brasseur M.V."/>
            <person name="Bakowski C.E."/>
            <person name="Podsiadlowski L."/>
            <person name="Prost S."/>
            <person name="Krehenwinkel H."/>
            <person name="Mayer C."/>
        </authorList>
    </citation>
    <scope>NUCLEOTIDE SEQUENCE [LARGE SCALE GENOMIC DNA]</scope>
    <source>
        <strain evidence="2">NO-MEL_2022_Ind0_liver</strain>
    </source>
</reference>
<gene>
    <name evidence="2" type="ORF">VZT92_020933</name>
</gene>
<accession>A0AAW1EF26</accession>
<evidence type="ECO:0000313" key="3">
    <source>
        <dbReference type="Proteomes" id="UP001488805"/>
    </source>
</evidence>
<feature type="region of interest" description="Disordered" evidence="1">
    <location>
        <begin position="1"/>
        <end position="40"/>
    </location>
</feature>
<keyword evidence="3" id="KW-1185">Reference proteome</keyword>
<sequence>MGRLRVEEVTMERHTEMGRRGGEKAGRGRHRSELSLSHPGAGCVYGAVSHVGRPLPGDTGHQGDEKIIAPSVGASRDGALMDTTGN</sequence>
<dbReference type="AlphaFoldDB" id="A0AAW1EF26"/>
<evidence type="ECO:0000313" key="2">
    <source>
        <dbReference type="EMBL" id="KAK9521096.1"/>
    </source>
</evidence>
<proteinExistence type="predicted"/>
<dbReference type="EMBL" id="JBCEZU010000329">
    <property type="protein sequence ID" value="KAK9521096.1"/>
    <property type="molecule type" value="Genomic_DNA"/>
</dbReference>
<evidence type="ECO:0000256" key="1">
    <source>
        <dbReference type="SAM" id="MobiDB-lite"/>
    </source>
</evidence>
<organism evidence="2 3">
    <name type="scientific">Zoarces viviparus</name>
    <name type="common">Viviparous eelpout</name>
    <name type="synonym">Blennius viviparus</name>
    <dbReference type="NCBI Taxonomy" id="48416"/>
    <lineage>
        <taxon>Eukaryota</taxon>
        <taxon>Metazoa</taxon>
        <taxon>Chordata</taxon>
        <taxon>Craniata</taxon>
        <taxon>Vertebrata</taxon>
        <taxon>Euteleostomi</taxon>
        <taxon>Actinopterygii</taxon>
        <taxon>Neopterygii</taxon>
        <taxon>Teleostei</taxon>
        <taxon>Neoteleostei</taxon>
        <taxon>Acanthomorphata</taxon>
        <taxon>Eupercaria</taxon>
        <taxon>Perciformes</taxon>
        <taxon>Cottioidei</taxon>
        <taxon>Zoarcales</taxon>
        <taxon>Zoarcidae</taxon>
        <taxon>Zoarcinae</taxon>
        <taxon>Zoarces</taxon>
    </lineage>
</organism>